<accession>A0ABR3G742</accession>
<dbReference type="Proteomes" id="UP001447188">
    <property type="component" value="Unassembled WGS sequence"/>
</dbReference>
<dbReference type="EMBL" id="JBBBZM010000213">
    <property type="protein sequence ID" value="KAL0631772.1"/>
    <property type="molecule type" value="Genomic_DNA"/>
</dbReference>
<sequence>MHCRKIAKTSHSSYTENDTCYGAELSGISPTCVYRSSSQLDSYRFEYPEADLLPVEFAQASEVEIQQVYTAAREEHSGTIIVRYNRADVWEQYR</sequence>
<keyword evidence="2" id="KW-1185">Reference proteome</keyword>
<reference evidence="1 2" key="1">
    <citation type="submission" date="2024-02" db="EMBL/GenBank/DDBJ databases">
        <title>Discinaceae phylogenomics.</title>
        <authorList>
            <person name="Dirks A.C."/>
            <person name="James T.Y."/>
        </authorList>
    </citation>
    <scope>NUCLEOTIDE SEQUENCE [LARGE SCALE GENOMIC DNA]</scope>
    <source>
        <strain evidence="1 2">ACD0624</strain>
    </source>
</reference>
<organism evidence="1 2">
    <name type="scientific">Discina gigas</name>
    <dbReference type="NCBI Taxonomy" id="1032678"/>
    <lineage>
        <taxon>Eukaryota</taxon>
        <taxon>Fungi</taxon>
        <taxon>Dikarya</taxon>
        <taxon>Ascomycota</taxon>
        <taxon>Pezizomycotina</taxon>
        <taxon>Pezizomycetes</taxon>
        <taxon>Pezizales</taxon>
        <taxon>Discinaceae</taxon>
        <taxon>Discina</taxon>
    </lineage>
</organism>
<evidence type="ECO:0000313" key="1">
    <source>
        <dbReference type="EMBL" id="KAL0631772.1"/>
    </source>
</evidence>
<comment type="caution">
    <text evidence="1">The sequence shown here is derived from an EMBL/GenBank/DDBJ whole genome shotgun (WGS) entry which is preliminary data.</text>
</comment>
<protein>
    <submittedName>
        <fullName evidence="1">Uncharacterized protein</fullName>
    </submittedName>
</protein>
<name>A0ABR3G742_9PEZI</name>
<gene>
    <name evidence="1" type="ORF">Q9L58_009362</name>
</gene>
<evidence type="ECO:0000313" key="2">
    <source>
        <dbReference type="Proteomes" id="UP001447188"/>
    </source>
</evidence>
<proteinExistence type="predicted"/>